<feature type="transmembrane region" description="Helical" evidence="7">
    <location>
        <begin position="6"/>
        <end position="30"/>
    </location>
</feature>
<feature type="region of interest" description="Disordered" evidence="6">
    <location>
        <begin position="445"/>
        <end position="464"/>
    </location>
</feature>
<name>A0A518DFJ5_9BACT</name>
<dbReference type="Pfam" id="PF00662">
    <property type="entry name" value="Proton_antipo_N"/>
    <property type="match status" value="1"/>
</dbReference>
<dbReference type="PANTHER" id="PTHR42829:SF2">
    <property type="entry name" value="NADH-UBIQUINONE OXIDOREDUCTASE CHAIN 5"/>
    <property type="match status" value="1"/>
</dbReference>
<evidence type="ECO:0000259" key="9">
    <source>
        <dbReference type="Pfam" id="PF00662"/>
    </source>
</evidence>
<evidence type="ECO:0000256" key="1">
    <source>
        <dbReference type="ARBA" id="ARBA00004127"/>
    </source>
</evidence>
<keyword evidence="11" id="KW-1185">Reference proteome</keyword>
<evidence type="ECO:0000313" key="10">
    <source>
        <dbReference type="EMBL" id="QDU90249.1"/>
    </source>
</evidence>
<dbReference type="InterPro" id="IPR001516">
    <property type="entry name" value="Proton_antipo_N"/>
</dbReference>
<reference evidence="10 11" key="1">
    <citation type="submission" date="2019-02" db="EMBL/GenBank/DDBJ databases">
        <title>Deep-cultivation of Planctomycetes and their phenomic and genomic characterization uncovers novel biology.</title>
        <authorList>
            <person name="Wiegand S."/>
            <person name="Jogler M."/>
            <person name="Boedeker C."/>
            <person name="Pinto D."/>
            <person name="Vollmers J."/>
            <person name="Rivas-Marin E."/>
            <person name="Kohn T."/>
            <person name="Peeters S.H."/>
            <person name="Heuer A."/>
            <person name="Rast P."/>
            <person name="Oberbeckmann S."/>
            <person name="Bunk B."/>
            <person name="Jeske O."/>
            <person name="Meyerdierks A."/>
            <person name="Storesund J.E."/>
            <person name="Kallscheuer N."/>
            <person name="Luecker S."/>
            <person name="Lage O.M."/>
            <person name="Pohl T."/>
            <person name="Merkel B.J."/>
            <person name="Hornburger P."/>
            <person name="Mueller R.-W."/>
            <person name="Bruemmer F."/>
            <person name="Labrenz M."/>
            <person name="Spormann A.M."/>
            <person name="Op den Camp H."/>
            <person name="Overmann J."/>
            <person name="Amann R."/>
            <person name="Jetten M.S.M."/>
            <person name="Mascher T."/>
            <person name="Medema M.H."/>
            <person name="Devos D.P."/>
            <person name="Kaster A.-K."/>
            <person name="Ovreas L."/>
            <person name="Rohde M."/>
            <person name="Galperin M.Y."/>
            <person name="Jogler C."/>
        </authorList>
    </citation>
    <scope>NUCLEOTIDE SEQUENCE [LARGE SCALE GENOMIC DNA]</scope>
    <source>
        <strain evidence="10 11">Pla175</strain>
    </source>
</reference>
<feature type="transmembrane region" description="Helical" evidence="7">
    <location>
        <begin position="155"/>
        <end position="174"/>
    </location>
</feature>
<evidence type="ECO:0000256" key="5">
    <source>
        <dbReference type="RuleBase" id="RU000320"/>
    </source>
</evidence>
<feature type="transmembrane region" description="Helical" evidence="7">
    <location>
        <begin position="195"/>
        <end position="214"/>
    </location>
</feature>
<dbReference type="AlphaFoldDB" id="A0A518DFJ5"/>
<keyword evidence="2 5" id="KW-0812">Transmembrane</keyword>
<feature type="transmembrane region" description="Helical" evidence="7">
    <location>
        <begin position="327"/>
        <end position="350"/>
    </location>
</feature>
<evidence type="ECO:0000256" key="2">
    <source>
        <dbReference type="ARBA" id="ARBA00022692"/>
    </source>
</evidence>
<evidence type="ECO:0000313" key="11">
    <source>
        <dbReference type="Proteomes" id="UP000317429"/>
    </source>
</evidence>
<organism evidence="10 11">
    <name type="scientific">Pirellulimonas nuda</name>
    <dbReference type="NCBI Taxonomy" id="2528009"/>
    <lineage>
        <taxon>Bacteria</taxon>
        <taxon>Pseudomonadati</taxon>
        <taxon>Planctomycetota</taxon>
        <taxon>Planctomycetia</taxon>
        <taxon>Pirellulales</taxon>
        <taxon>Lacipirellulaceae</taxon>
        <taxon>Pirellulimonas</taxon>
    </lineage>
</organism>
<evidence type="ECO:0000256" key="4">
    <source>
        <dbReference type="ARBA" id="ARBA00023136"/>
    </source>
</evidence>
<feature type="transmembrane region" description="Helical" evidence="7">
    <location>
        <begin position="42"/>
        <end position="64"/>
    </location>
</feature>
<feature type="transmembrane region" description="Helical" evidence="7">
    <location>
        <begin position="234"/>
        <end position="258"/>
    </location>
</feature>
<accession>A0A518DFJ5</accession>
<evidence type="ECO:0000256" key="6">
    <source>
        <dbReference type="SAM" id="MobiDB-lite"/>
    </source>
</evidence>
<evidence type="ECO:0000256" key="3">
    <source>
        <dbReference type="ARBA" id="ARBA00022989"/>
    </source>
</evidence>
<dbReference type="GO" id="GO:0015990">
    <property type="term" value="P:electron transport coupled proton transport"/>
    <property type="evidence" value="ECO:0007669"/>
    <property type="project" value="TreeGrafter"/>
</dbReference>
<dbReference type="PANTHER" id="PTHR42829">
    <property type="entry name" value="NADH-UBIQUINONE OXIDOREDUCTASE CHAIN 5"/>
    <property type="match status" value="1"/>
</dbReference>
<dbReference type="Proteomes" id="UP000317429">
    <property type="component" value="Chromosome"/>
</dbReference>
<feature type="transmembrane region" description="Helical" evidence="7">
    <location>
        <begin position="294"/>
        <end position="315"/>
    </location>
</feature>
<evidence type="ECO:0000256" key="7">
    <source>
        <dbReference type="SAM" id="Phobius"/>
    </source>
</evidence>
<dbReference type="OrthoDB" id="9807568at2"/>
<feature type="transmembrane region" description="Helical" evidence="7">
    <location>
        <begin position="132"/>
        <end position="149"/>
    </location>
</feature>
<feature type="transmembrane region" description="Helical" evidence="7">
    <location>
        <begin position="100"/>
        <end position="120"/>
    </location>
</feature>
<comment type="subcellular location">
    <subcellularLocation>
        <location evidence="1">Endomembrane system</location>
        <topology evidence="1">Multi-pass membrane protein</topology>
    </subcellularLocation>
    <subcellularLocation>
        <location evidence="5">Membrane</location>
        <topology evidence="5">Multi-pass membrane protein</topology>
    </subcellularLocation>
</comment>
<dbReference type="GO" id="GO:0003954">
    <property type="term" value="F:NADH dehydrogenase activity"/>
    <property type="evidence" value="ECO:0007669"/>
    <property type="project" value="TreeGrafter"/>
</dbReference>
<dbReference type="GO" id="GO:0008137">
    <property type="term" value="F:NADH dehydrogenase (ubiquinone) activity"/>
    <property type="evidence" value="ECO:0007669"/>
    <property type="project" value="InterPro"/>
</dbReference>
<feature type="domain" description="NADH-Ubiquinone oxidoreductase (complex I) chain 5 N-terminal" evidence="9">
    <location>
        <begin position="88"/>
        <end position="133"/>
    </location>
</feature>
<sequence length="464" mass="49722">MTAESIMAFLAPVVLIAPAALLAVQGLAALLSRPLSEKHSALVTQVAVTAGLTAAIGVLALMLASGSRHVGIELGNWVSLPNDEFGEHFVFHLHFAFDRLSAPFTILSFLLVGTIGAFANRYLHREQGYGRFFLLYAVFLMGMVTAVLADTIETLFLGWELVGLSSALLVAYFHDRPAPVNNGQRVWAIYRFADAAFLMAAVALHHVTGAGDFASLTGQGPWPYGVATMAPENALFIGLLLLGAAAGKSALAPFCGWLPRAMEGPTPSSAVFYGALSVHLGVYLLLRVSPILELSPLLSAAVVMLGLVTAVYAAVVSRVQSDAKSMLAFASLTQVGIITVEIGLGFRYLALIHMIGHACLRTLQLLRTPSLLQDRNQIENAIGARLEENRGGSLLRLPPAVGRSVYRFAMQRGSLDALLDRYIVAPFIAAFSWCQRREEDWAALLSGERPGQAEQQPSDKRGAA</sequence>
<dbReference type="InterPro" id="IPR001750">
    <property type="entry name" value="ND/Mrp_TM"/>
</dbReference>
<dbReference type="EC" id="1.6.5.11" evidence="10"/>
<keyword evidence="4 7" id="KW-0472">Membrane</keyword>
<dbReference type="EMBL" id="CP036291">
    <property type="protein sequence ID" value="QDU90249.1"/>
    <property type="molecule type" value="Genomic_DNA"/>
</dbReference>
<dbReference type="KEGG" id="pnd:Pla175_36510"/>
<dbReference type="InterPro" id="IPR003945">
    <property type="entry name" value="NU5C-like"/>
</dbReference>
<protein>
    <submittedName>
        <fullName evidence="10">NADH-quinone oxidoreductase subunit L</fullName>
        <ecNumber evidence="10">1.6.5.11</ecNumber>
    </submittedName>
</protein>
<dbReference type="GO" id="GO:0042773">
    <property type="term" value="P:ATP synthesis coupled electron transport"/>
    <property type="evidence" value="ECO:0007669"/>
    <property type="project" value="InterPro"/>
</dbReference>
<proteinExistence type="predicted"/>
<dbReference type="GO" id="GO:0016020">
    <property type="term" value="C:membrane"/>
    <property type="evidence" value="ECO:0007669"/>
    <property type="project" value="UniProtKB-SubCell"/>
</dbReference>
<dbReference type="GO" id="GO:0012505">
    <property type="term" value="C:endomembrane system"/>
    <property type="evidence" value="ECO:0007669"/>
    <property type="project" value="UniProtKB-SubCell"/>
</dbReference>
<dbReference type="PRINTS" id="PR01434">
    <property type="entry name" value="NADHDHGNASE5"/>
</dbReference>
<keyword evidence="10" id="KW-0560">Oxidoreductase</keyword>
<evidence type="ECO:0000259" key="8">
    <source>
        <dbReference type="Pfam" id="PF00361"/>
    </source>
</evidence>
<feature type="domain" description="NADH:quinone oxidoreductase/Mrp antiporter transmembrane" evidence="8">
    <location>
        <begin position="153"/>
        <end position="378"/>
    </location>
</feature>
<gene>
    <name evidence="10" type="primary">nuoL_2</name>
    <name evidence="10" type="ORF">Pla175_36510</name>
</gene>
<dbReference type="Pfam" id="PF00361">
    <property type="entry name" value="Proton_antipo_M"/>
    <property type="match status" value="1"/>
</dbReference>
<keyword evidence="3 7" id="KW-1133">Transmembrane helix</keyword>
<feature type="transmembrane region" description="Helical" evidence="7">
    <location>
        <begin position="270"/>
        <end position="288"/>
    </location>
</feature>
<dbReference type="RefSeq" id="WP_145288350.1">
    <property type="nucleotide sequence ID" value="NZ_CP036291.1"/>
</dbReference>